<keyword evidence="12" id="KW-1185">Reference proteome</keyword>
<keyword evidence="4" id="KW-0862">Zinc</keyword>
<evidence type="ECO:0000256" key="7">
    <source>
        <dbReference type="ARBA" id="ARBA00026132"/>
    </source>
</evidence>
<sequence length="300" mass="32510">MAPLDNLSCVLYKKGDMRLEQTVIMEPKANGDRVALEPGIPCRHCEDCLSGKYNLCSDVVFCATPPHDGTLRRFYCQDAQFCYKLPPNMSLDEGAFIEPLSVAVHSCRRAAIQPGQRVLITGVGPIGLLNMLVAKAFGASRIAVIDIMDAKLALARTLGADAAFNVKNHSDEDIVKDIREALGGYPHATLECSGAESCIRLAIKATNQGGSVSLVGMGPDEVNVPLVEAAIKELNILGVFRYRNCYPTAIELISSGRVNVKPLITHRFPLEEAHRAFETTRTGVEGAIKVIIDCTLSQNK</sequence>
<dbReference type="GO" id="GO:0006062">
    <property type="term" value="P:sorbitol catabolic process"/>
    <property type="evidence" value="ECO:0007669"/>
    <property type="project" value="TreeGrafter"/>
</dbReference>
<keyword evidence="6" id="KW-0520">NAD</keyword>
<evidence type="ECO:0000256" key="4">
    <source>
        <dbReference type="ARBA" id="ARBA00022833"/>
    </source>
</evidence>
<comment type="cofactor">
    <cofactor evidence="1">
        <name>Zn(2+)</name>
        <dbReference type="ChEBI" id="CHEBI:29105"/>
    </cofactor>
</comment>
<evidence type="ECO:0000256" key="3">
    <source>
        <dbReference type="ARBA" id="ARBA00022723"/>
    </source>
</evidence>
<dbReference type="FunFam" id="3.40.50.720:FF:000068">
    <property type="entry name" value="Sorbitol dehydrogenase"/>
    <property type="match status" value="1"/>
</dbReference>
<dbReference type="GO" id="GO:0003939">
    <property type="term" value="F:L-iditol 2-dehydrogenase (NAD+) activity"/>
    <property type="evidence" value="ECO:0007669"/>
    <property type="project" value="TreeGrafter"/>
</dbReference>
<protein>
    <recommendedName>
        <fullName evidence="7">Sorbitol dehydrogenase</fullName>
    </recommendedName>
    <alternativeName>
        <fullName evidence="8">Polyol dehydrogenase</fullName>
    </alternativeName>
</protein>
<dbReference type="InterPro" id="IPR013149">
    <property type="entry name" value="ADH-like_C"/>
</dbReference>
<dbReference type="Pfam" id="PF08240">
    <property type="entry name" value="ADH_N"/>
    <property type="match status" value="1"/>
</dbReference>
<organism evidence="11 12">
    <name type="scientific">Varroa destructor</name>
    <name type="common">Honeybee mite</name>
    <dbReference type="NCBI Taxonomy" id="109461"/>
    <lineage>
        <taxon>Eukaryota</taxon>
        <taxon>Metazoa</taxon>
        <taxon>Ecdysozoa</taxon>
        <taxon>Arthropoda</taxon>
        <taxon>Chelicerata</taxon>
        <taxon>Arachnida</taxon>
        <taxon>Acari</taxon>
        <taxon>Parasitiformes</taxon>
        <taxon>Mesostigmata</taxon>
        <taxon>Gamasina</taxon>
        <taxon>Dermanyssoidea</taxon>
        <taxon>Varroidae</taxon>
        <taxon>Varroa</taxon>
    </lineage>
</organism>
<dbReference type="InterPro" id="IPR045306">
    <property type="entry name" value="SDH-like"/>
</dbReference>
<evidence type="ECO:0000259" key="9">
    <source>
        <dbReference type="Pfam" id="PF00107"/>
    </source>
</evidence>
<dbReference type="Proteomes" id="UP000594260">
    <property type="component" value="Unplaced"/>
</dbReference>
<dbReference type="EnsemblMetazoa" id="XM_022791642">
    <property type="protein sequence ID" value="XP_022647377"/>
    <property type="gene ID" value="LOC111244465"/>
</dbReference>
<dbReference type="SUPFAM" id="SSF50129">
    <property type="entry name" value="GroES-like"/>
    <property type="match status" value="1"/>
</dbReference>
<dbReference type="Gene3D" id="3.90.180.10">
    <property type="entry name" value="Medium-chain alcohol dehydrogenases, catalytic domain"/>
    <property type="match status" value="1"/>
</dbReference>
<name>A0A7M7JBC0_VARDE</name>
<evidence type="ECO:0000256" key="2">
    <source>
        <dbReference type="ARBA" id="ARBA00008072"/>
    </source>
</evidence>
<accession>A0A7M7JBC0</accession>
<reference evidence="11" key="1">
    <citation type="submission" date="2021-01" db="UniProtKB">
        <authorList>
            <consortium name="EnsemblMetazoa"/>
        </authorList>
    </citation>
    <scope>IDENTIFICATION</scope>
</reference>
<dbReference type="CDD" id="cd05285">
    <property type="entry name" value="sorbitol_DH"/>
    <property type="match status" value="1"/>
</dbReference>
<evidence type="ECO:0000256" key="6">
    <source>
        <dbReference type="ARBA" id="ARBA00023027"/>
    </source>
</evidence>
<evidence type="ECO:0000256" key="1">
    <source>
        <dbReference type="ARBA" id="ARBA00001947"/>
    </source>
</evidence>
<dbReference type="AlphaFoldDB" id="A0A7M7JBC0"/>
<dbReference type="GeneID" id="111244465"/>
<evidence type="ECO:0000313" key="12">
    <source>
        <dbReference type="Proteomes" id="UP000594260"/>
    </source>
</evidence>
<dbReference type="SUPFAM" id="SSF51735">
    <property type="entry name" value="NAD(P)-binding Rossmann-fold domains"/>
    <property type="match status" value="1"/>
</dbReference>
<dbReference type="Pfam" id="PF00107">
    <property type="entry name" value="ADH_zinc_N"/>
    <property type="match status" value="1"/>
</dbReference>
<proteinExistence type="inferred from homology"/>
<dbReference type="InterPro" id="IPR036291">
    <property type="entry name" value="NAD(P)-bd_dom_sf"/>
</dbReference>
<keyword evidence="3" id="KW-0479">Metal-binding</keyword>
<dbReference type="RefSeq" id="XP_022647377.1">
    <property type="nucleotide sequence ID" value="XM_022791642.1"/>
</dbReference>
<dbReference type="PANTHER" id="PTHR43161:SF9">
    <property type="entry name" value="SORBITOL DEHYDROGENASE"/>
    <property type="match status" value="1"/>
</dbReference>
<dbReference type="PANTHER" id="PTHR43161">
    <property type="entry name" value="SORBITOL DEHYDROGENASE"/>
    <property type="match status" value="1"/>
</dbReference>
<dbReference type="Gene3D" id="3.40.50.720">
    <property type="entry name" value="NAD(P)-binding Rossmann-like Domain"/>
    <property type="match status" value="1"/>
</dbReference>
<feature type="domain" description="Alcohol dehydrogenase-like N-terminal" evidence="10">
    <location>
        <begin position="30"/>
        <end position="86"/>
    </location>
</feature>
<dbReference type="InterPro" id="IPR013154">
    <property type="entry name" value="ADH-like_N"/>
</dbReference>
<evidence type="ECO:0000256" key="5">
    <source>
        <dbReference type="ARBA" id="ARBA00023002"/>
    </source>
</evidence>
<evidence type="ECO:0000313" key="11">
    <source>
        <dbReference type="EnsemblMetazoa" id="XP_022647377"/>
    </source>
</evidence>
<comment type="similarity">
    <text evidence="2">Belongs to the zinc-containing alcohol dehydrogenase family.</text>
</comment>
<evidence type="ECO:0000259" key="10">
    <source>
        <dbReference type="Pfam" id="PF08240"/>
    </source>
</evidence>
<feature type="domain" description="Alcohol dehydrogenase-like C-terminal" evidence="9">
    <location>
        <begin position="125"/>
        <end position="254"/>
    </location>
</feature>
<dbReference type="InterPro" id="IPR011032">
    <property type="entry name" value="GroES-like_sf"/>
</dbReference>
<evidence type="ECO:0000256" key="8">
    <source>
        <dbReference type="ARBA" id="ARBA00032485"/>
    </source>
</evidence>
<dbReference type="GO" id="GO:0046872">
    <property type="term" value="F:metal ion binding"/>
    <property type="evidence" value="ECO:0007669"/>
    <property type="project" value="UniProtKB-KW"/>
</dbReference>
<keyword evidence="5" id="KW-0560">Oxidoreductase</keyword>